<sequence>MSVMEWTWTQREVDRQALIGQLRTQSLGSVIGPLGLDNLRVVKENLSCLRDEGASLTCVVARGSQAGWFLTRESGELPVCYDAKGCGCDQRRYTSNQLRRSYLVLKVGVLQGREWRDHVAVALLSEEAVCVAEAVARSCCQIVGGGGDAAQLASAMSGAFRALDDGAFSSGGGYSCRLDFLCKPCSEVPRKRRQFIWLVRFIGVRPWGEKHWFGGVTLAVGDVCPAKEPWLRCRLIA</sequence>
<comment type="caution">
    <text evidence="1">The sequence shown here is derived from an EMBL/GenBank/DDBJ whole genome shotgun (WGS) entry which is preliminary data.</text>
</comment>
<reference evidence="1" key="1">
    <citation type="journal article" date="2020" name="Stud. Mycol.">
        <title>101 Dothideomycetes genomes: a test case for predicting lifestyles and emergence of pathogens.</title>
        <authorList>
            <person name="Haridas S."/>
            <person name="Albert R."/>
            <person name="Binder M."/>
            <person name="Bloem J."/>
            <person name="Labutti K."/>
            <person name="Salamov A."/>
            <person name="Andreopoulos B."/>
            <person name="Baker S."/>
            <person name="Barry K."/>
            <person name="Bills G."/>
            <person name="Bluhm B."/>
            <person name="Cannon C."/>
            <person name="Castanera R."/>
            <person name="Culley D."/>
            <person name="Daum C."/>
            <person name="Ezra D."/>
            <person name="Gonzalez J."/>
            <person name="Henrissat B."/>
            <person name="Kuo A."/>
            <person name="Liang C."/>
            <person name="Lipzen A."/>
            <person name="Lutzoni F."/>
            <person name="Magnuson J."/>
            <person name="Mondo S."/>
            <person name="Nolan M."/>
            <person name="Ohm R."/>
            <person name="Pangilinan J."/>
            <person name="Park H.-J."/>
            <person name="Ramirez L."/>
            <person name="Alfaro M."/>
            <person name="Sun H."/>
            <person name="Tritt A."/>
            <person name="Yoshinaga Y."/>
            <person name="Zwiers L.-H."/>
            <person name="Turgeon B."/>
            <person name="Goodwin S."/>
            <person name="Spatafora J."/>
            <person name="Crous P."/>
            <person name="Grigoriev I."/>
        </authorList>
    </citation>
    <scope>NUCLEOTIDE SEQUENCE</scope>
    <source>
        <strain evidence="1">CBS 525.71</strain>
    </source>
</reference>
<keyword evidence="2" id="KW-1185">Reference proteome</keyword>
<organism evidence="1 2">
    <name type="scientific">Macroventuria anomochaeta</name>
    <dbReference type="NCBI Taxonomy" id="301207"/>
    <lineage>
        <taxon>Eukaryota</taxon>
        <taxon>Fungi</taxon>
        <taxon>Dikarya</taxon>
        <taxon>Ascomycota</taxon>
        <taxon>Pezizomycotina</taxon>
        <taxon>Dothideomycetes</taxon>
        <taxon>Pleosporomycetidae</taxon>
        <taxon>Pleosporales</taxon>
        <taxon>Pleosporineae</taxon>
        <taxon>Didymellaceae</taxon>
        <taxon>Macroventuria</taxon>
    </lineage>
</organism>
<proteinExistence type="predicted"/>
<evidence type="ECO:0000313" key="1">
    <source>
        <dbReference type="EMBL" id="KAF2623332.1"/>
    </source>
</evidence>
<gene>
    <name evidence="1" type="ORF">BU25DRAFT_177440</name>
</gene>
<name>A0ACB6RQX6_9PLEO</name>
<protein>
    <submittedName>
        <fullName evidence="1">Uncharacterized protein</fullName>
    </submittedName>
</protein>
<accession>A0ACB6RQX6</accession>
<evidence type="ECO:0000313" key="2">
    <source>
        <dbReference type="Proteomes" id="UP000799754"/>
    </source>
</evidence>
<dbReference type="Proteomes" id="UP000799754">
    <property type="component" value="Unassembled WGS sequence"/>
</dbReference>
<dbReference type="EMBL" id="MU006737">
    <property type="protein sequence ID" value="KAF2623332.1"/>
    <property type="molecule type" value="Genomic_DNA"/>
</dbReference>